<dbReference type="EMBL" id="JNBR01000413">
    <property type="protein sequence ID" value="OQR93340.1"/>
    <property type="molecule type" value="Genomic_DNA"/>
</dbReference>
<dbReference type="Pfam" id="PF14588">
    <property type="entry name" value="YjgF_endoribonc"/>
    <property type="match status" value="1"/>
</dbReference>
<organism evidence="2 3">
    <name type="scientific">Achlya hypogyna</name>
    <name type="common">Oomycete</name>
    <name type="synonym">Protoachlya hypogyna</name>
    <dbReference type="NCBI Taxonomy" id="1202772"/>
    <lineage>
        <taxon>Eukaryota</taxon>
        <taxon>Sar</taxon>
        <taxon>Stramenopiles</taxon>
        <taxon>Oomycota</taxon>
        <taxon>Saprolegniomycetes</taxon>
        <taxon>Saprolegniales</taxon>
        <taxon>Achlyaceae</taxon>
        <taxon>Achlya</taxon>
    </lineage>
</organism>
<dbReference type="Proteomes" id="UP000243579">
    <property type="component" value="Unassembled WGS sequence"/>
</dbReference>
<reference evidence="2 3" key="1">
    <citation type="journal article" date="2014" name="Genome Biol. Evol.">
        <title>The secreted proteins of Achlya hypogyna and Thraustotheca clavata identify the ancestral oomycete secretome and reveal gene acquisitions by horizontal gene transfer.</title>
        <authorList>
            <person name="Misner I."/>
            <person name="Blouin N."/>
            <person name="Leonard G."/>
            <person name="Richards T.A."/>
            <person name="Lane C.E."/>
        </authorList>
    </citation>
    <scope>NUCLEOTIDE SEQUENCE [LARGE SCALE GENOMIC DNA]</scope>
    <source>
        <strain evidence="2 3">ATCC 48635</strain>
    </source>
</reference>
<accession>A0A1V9Z679</accession>
<dbReference type="OrthoDB" id="309640at2759"/>
<dbReference type="Gene3D" id="3.30.1330.40">
    <property type="entry name" value="RutC-like"/>
    <property type="match status" value="1"/>
</dbReference>
<proteinExistence type="predicted"/>
<dbReference type="InterPro" id="IPR013813">
    <property type="entry name" value="Endoribo_LPSP/chorism_mut-like"/>
</dbReference>
<dbReference type="AlphaFoldDB" id="A0A1V9Z679"/>
<evidence type="ECO:0000313" key="2">
    <source>
        <dbReference type="EMBL" id="OQR93340.1"/>
    </source>
</evidence>
<dbReference type="STRING" id="1202772.A0A1V9Z679"/>
<feature type="domain" description="Endoribonuclease L-PSP/chorismate mutase-like" evidence="1">
    <location>
        <begin position="22"/>
        <end position="157"/>
    </location>
</feature>
<comment type="caution">
    <text evidence="2">The sequence shown here is derived from an EMBL/GenBank/DDBJ whole genome shotgun (WGS) entry which is preliminary data.</text>
</comment>
<gene>
    <name evidence="2" type="ORF">ACHHYP_02624</name>
</gene>
<sequence>MFQRTFAAAKPIAAGLRRVHTENRIKELGYVLPGVAEPKGTYRTCVRSGNMIYTAGHLPQPAGGDLIKGKIGADLTAEDGYEAAHHVALALCATLKAELGDLDKVKRIVKVVGFVNCVDGFTAQPSVINGCSDTLGKIFGERGVHARSAVGTNALPLGIPVEVECVVEVEDN</sequence>
<keyword evidence="3" id="KW-1185">Reference proteome</keyword>
<protein>
    <submittedName>
        <fullName evidence="2">Endoribonuclease L-PSP</fullName>
    </submittedName>
</protein>
<evidence type="ECO:0000313" key="3">
    <source>
        <dbReference type="Proteomes" id="UP000243579"/>
    </source>
</evidence>
<name>A0A1V9Z679_ACHHY</name>
<dbReference type="CDD" id="cd02199">
    <property type="entry name" value="YjgF_YER057c_UK114_like_1"/>
    <property type="match status" value="1"/>
</dbReference>
<dbReference type="PANTHER" id="PTHR43760">
    <property type="entry name" value="ENDORIBONUCLEASE-RELATED"/>
    <property type="match status" value="1"/>
</dbReference>
<dbReference type="SUPFAM" id="SSF55298">
    <property type="entry name" value="YjgF-like"/>
    <property type="match status" value="1"/>
</dbReference>
<dbReference type="PANTHER" id="PTHR43760:SF1">
    <property type="entry name" value="ENDORIBONUCLEASE L-PSP_CHORISMATE MUTASE-LIKE DOMAIN-CONTAINING PROTEIN"/>
    <property type="match status" value="1"/>
</dbReference>
<dbReference type="InterPro" id="IPR035959">
    <property type="entry name" value="RutC-like_sf"/>
</dbReference>
<evidence type="ECO:0000259" key="1">
    <source>
        <dbReference type="Pfam" id="PF14588"/>
    </source>
</evidence>